<comment type="caution">
    <text evidence="13">The sequence shown here is derived from an EMBL/GenBank/DDBJ whole genome shotgun (WGS) entry which is preliminary data.</text>
</comment>
<organism evidence="13 14">
    <name type="scientific">Stenotrophomonas cyclobalanopsidis</name>
    <dbReference type="NCBI Taxonomy" id="2771362"/>
    <lineage>
        <taxon>Bacteria</taxon>
        <taxon>Pseudomonadati</taxon>
        <taxon>Pseudomonadota</taxon>
        <taxon>Gammaproteobacteria</taxon>
        <taxon>Lysobacterales</taxon>
        <taxon>Lysobacteraceae</taxon>
        <taxon>Stenotrophomonas</taxon>
    </lineage>
</organism>
<dbReference type="SUPFAM" id="SSF55874">
    <property type="entry name" value="ATPase domain of HSP90 chaperone/DNA topoisomerase II/histidine kinase"/>
    <property type="match status" value="1"/>
</dbReference>
<dbReference type="PANTHER" id="PTHR45436">
    <property type="entry name" value="SENSOR HISTIDINE KINASE YKOH"/>
    <property type="match status" value="1"/>
</dbReference>
<dbReference type="GO" id="GO:0016301">
    <property type="term" value="F:kinase activity"/>
    <property type="evidence" value="ECO:0007669"/>
    <property type="project" value="UniProtKB-KW"/>
</dbReference>
<evidence type="ECO:0000313" key="13">
    <source>
        <dbReference type="EMBL" id="KAA8997816.1"/>
    </source>
</evidence>
<proteinExistence type="predicted"/>
<evidence type="ECO:0000259" key="12">
    <source>
        <dbReference type="PROSITE" id="PS50885"/>
    </source>
</evidence>
<feature type="domain" description="Histidine kinase" evidence="11">
    <location>
        <begin position="221"/>
        <end position="426"/>
    </location>
</feature>
<feature type="transmembrane region" description="Helical" evidence="10">
    <location>
        <begin position="14"/>
        <end position="36"/>
    </location>
</feature>
<dbReference type="Pfam" id="PF00512">
    <property type="entry name" value="HisKA"/>
    <property type="match status" value="1"/>
</dbReference>
<gene>
    <name evidence="13" type="ORF">FJU31_10925</name>
</gene>
<dbReference type="Gene3D" id="3.30.565.10">
    <property type="entry name" value="Histidine kinase-like ATPase, C-terminal domain"/>
    <property type="match status" value="1"/>
</dbReference>
<dbReference type="InterPro" id="IPR036890">
    <property type="entry name" value="HATPase_C_sf"/>
</dbReference>
<keyword evidence="9" id="KW-0902">Two-component regulatory system</keyword>
<feature type="transmembrane region" description="Helical" evidence="10">
    <location>
        <begin position="138"/>
        <end position="158"/>
    </location>
</feature>
<evidence type="ECO:0000313" key="14">
    <source>
        <dbReference type="Proteomes" id="UP000326367"/>
    </source>
</evidence>
<keyword evidence="5" id="KW-0808">Transferase</keyword>
<evidence type="ECO:0000256" key="2">
    <source>
        <dbReference type="ARBA" id="ARBA00004370"/>
    </source>
</evidence>
<dbReference type="InterPro" id="IPR003660">
    <property type="entry name" value="HAMP_dom"/>
</dbReference>
<name>A0ABQ6T0N6_9GAMM</name>
<dbReference type="PROSITE" id="PS50885">
    <property type="entry name" value="HAMP"/>
    <property type="match status" value="1"/>
</dbReference>
<keyword evidence="6 10" id="KW-0812">Transmembrane</keyword>
<evidence type="ECO:0000259" key="11">
    <source>
        <dbReference type="PROSITE" id="PS50109"/>
    </source>
</evidence>
<evidence type="ECO:0000256" key="4">
    <source>
        <dbReference type="ARBA" id="ARBA00022553"/>
    </source>
</evidence>
<feature type="domain" description="HAMP" evidence="12">
    <location>
        <begin position="159"/>
        <end position="213"/>
    </location>
</feature>
<dbReference type="SMART" id="SM00388">
    <property type="entry name" value="HisKA"/>
    <property type="match status" value="1"/>
</dbReference>
<evidence type="ECO:0000256" key="5">
    <source>
        <dbReference type="ARBA" id="ARBA00022679"/>
    </source>
</evidence>
<dbReference type="EC" id="2.7.13.3" evidence="3"/>
<dbReference type="Gene3D" id="6.10.340.10">
    <property type="match status" value="1"/>
</dbReference>
<comment type="subcellular location">
    <subcellularLocation>
        <location evidence="2">Membrane</location>
    </subcellularLocation>
</comment>
<keyword evidence="7 13" id="KW-0418">Kinase</keyword>
<dbReference type="Pfam" id="PF02518">
    <property type="entry name" value="HATPase_c"/>
    <property type="match status" value="1"/>
</dbReference>
<dbReference type="InterPro" id="IPR005467">
    <property type="entry name" value="His_kinase_dom"/>
</dbReference>
<dbReference type="InterPro" id="IPR050428">
    <property type="entry name" value="TCS_sensor_his_kinase"/>
</dbReference>
<protein>
    <recommendedName>
        <fullName evidence="3">histidine kinase</fullName>
        <ecNumber evidence="3">2.7.13.3</ecNumber>
    </recommendedName>
</protein>
<reference evidence="13 14" key="1">
    <citation type="journal article" date="2020" name="Antonie Van Leeuwenhoek">
        <title>Stenotrophomonas cyclobalanopsidis sp. nov., isolated from the leaf spot disease of Cyclobalanopsis patelliformis.</title>
        <authorList>
            <person name="Bian D.R."/>
            <person name="Xue H."/>
            <person name="Piao C.G."/>
            <person name="Li Y."/>
        </authorList>
    </citation>
    <scope>NUCLEOTIDE SEQUENCE [LARGE SCALE GENOMIC DNA]</scope>
    <source>
        <strain evidence="13 14">TPQG1-4</strain>
    </source>
</reference>
<sequence length="428" mass="47430">MKKARKPGPLYRRVLGWLLGYLALISLAVFSVGNYVHEHAEHAAWRALLNSELDSIVEHTEHEPQYHWQDSDTLSLYRFDEANMPETLRDLHPGLHDGVMVGERETAVMVRDTGAMGRVALALDISDFHDLEQFATSWVMLAGIIMVFVTVLMASFGMERVVRPLSLLAQHIGALRPGEQGQRIDVDPRGSSELHTIADALNDYLDRNEQFVERERVFISTASHELRTPIAVMTGAAELALEQPGLPERARQQMQRVLRTAQGVEQLIELLLVLARDPARLAARAERIALDQLLPEIVDDHRHLLGDKDLSIGIQAAPVDIVAPLAVVQAAIGNLLRNAIENSGRGHIELRLSPQAVLTLQDPGHGMAPEEIAAIHARMARGERADRGGIGLDLIARLCEHLRWTLHLQPVEPRGTLVTLDFGASRPS</sequence>
<evidence type="ECO:0000256" key="8">
    <source>
        <dbReference type="ARBA" id="ARBA00022989"/>
    </source>
</evidence>
<dbReference type="SMART" id="SM00387">
    <property type="entry name" value="HATPase_c"/>
    <property type="match status" value="1"/>
</dbReference>
<accession>A0ABQ6T0N6</accession>
<dbReference type="EMBL" id="VYKI01000012">
    <property type="protein sequence ID" value="KAA8997816.1"/>
    <property type="molecule type" value="Genomic_DNA"/>
</dbReference>
<evidence type="ECO:0000256" key="10">
    <source>
        <dbReference type="SAM" id="Phobius"/>
    </source>
</evidence>
<evidence type="ECO:0000256" key="3">
    <source>
        <dbReference type="ARBA" id="ARBA00012438"/>
    </source>
</evidence>
<evidence type="ECO:0000256" key="6">
    <source>
        <dbReference type="ARBA" id="ARBA00022692"/>
    </source>
</evidence>
<comment type="catalytic activity">
    <reaction evidence="1">
        <text>ATP + protein L-histidine = ADP + protein N-phospho-L-histidine.</text>
        <dbReference type="EC" id="2.7.13.3"/>
    </reaction>
</comment>
<dbReference type="CDD" id="cd00082">
    <property type="entry name" value="HisKA"/>
    <property type="match status" value="1"/>
</dbReference>
<dbReference type="Gene3D" id="1.10.287.130">
    <property type="match status" value="1"/>
</dbReference>
<evidence type="ECO:0000256" key="7">
    <source>
        <dbReference type="ARBA" id="ARBA00022777"/>
    </source>
</evidence>
<keyword evidence="14" id="KW-1185">Reference proteome</keyword>
<dbReference type="PROSITE" id="PS50109">
    <property type="entry name" value="HIS_KIN"/>
    <property type="match status" value="1"/>
</dbReference>
<keyword evidence="10" id="KW-0472">Membrane</keyword>
<evidence type="ECO:0000256" key="9">
    <source>
        <dbReference type="ARBA" id="ARBA00023012"/>
    </source>
</evidence>
<dbReference type="Proteomes" id="UP000326367">
    <property type="component" value="Unassembled WGS sequence"/>
</dbReference>
<dbReference type="SUPFAM" id="SSF47384">
    <property type="entry name" value="Homodimeric domain of signal transducing histidine kinase"/>
    <property type="match status" value="1"/>
</dbReference>
<evidence type="ECO:0000256" key="1">
    <source>
        <dbReference type="ARBA" id="ARBA00000085"/>
    </source>
</evidence>
<dbReference type="PANTHER" id="PTHR45436:SF16">
    <property type="entry name" value="HISTIDINE KINASE"/>
    <property type="match status" value="1"/>
</dbReference>
<keyword evidence="8 10" id="KW-1133">Transmembrane helix</keyword>
<dbReference type="InterPro" id="IPR036097">
    <property type="entry name" value="HisK_dim/P_sf"/>
</dbReference>
<dbReference type="InterPro" id="IPR003661">
    <property type="entry name" value="HisK_dim/P_dom"/>
</dbReference>
<dbReference type="InterPro" id="IPR003594">
    <property type="entry name" value="HATPase_dom"/>
</dbReference>
<dbReference type="SMART" id="SM00304">
    <property type="entry name" value="HAMP"/>
    <property type="match status" value="1"/>
</dbReference>
<keyword evidence="4" id="KW-0597">Phosphoprotein</keyword>